<organism evidence="1 2">
    <name type="scientific">Didymella glomerata</name>
    <dbReference type="NCBI Taxonomy" id="749621"/>
    <lineage>
        <taxon>Eukaryota</taxon>
        <taxon>Fungi</taxon>
        <taxon>Dikarya</taxon>
        <taxon>Ascomycota</taxon>
        <taxon>Pezizomycotina</taxon>
        <taxon>Dothideomycetes</taxon>
        <taxon>Pleosporomycetidae</taxon>
        <taxon>Pleosporales</taxon>
        <taxon>Pleosporineae</taxon>
        <taxon>Didymellaceae</taxon>
        <taxon>Didymella</taxon>
    </lineage>
</organism>
<proteinExistence type="predicted"/>
<dbReference type="EMBL" id="JAPEUV010000042">
    <property type="protein sequence ID" value="KAJ4337073.1"/>
    <property type="molecule type" value="Genomic_DNA"/>
</dbReference>
<comment type="caution">
    <text evidence="1">The sequence shown here is derived from an EMBL/GenBank/DDBJ whole genome shotgun (WGS) entry which is preliminary data.</text>
</comment>
<dbReference type="Proteomes" id="UP001140562">
    <property type="component" value="Unassembled WGS sequence"/>
</dbReference>
<dbReference type="InterPro" id="IPR011333">
    <property type="entry name" value="SKP1/BTB/POZ_sf"/>
</dbReference>
<evidence type="ECO:0000313" key="2">
    <source>
        <dbReference type="Proteomes" id="UP001140562"/>
    </source>
</evidence>
<reference evidence="1" key="1">
    <citation type="submission" date="2022-10" db="EMBL/GenBank/DDBJ databases">
        <title>Tapping the CABI collections for fungal endophytes: first genome assemblies for Collariella, Neodidymelliopsis, Ascochyta clinopodiicola, Didymella pomorum, Didymosphaeria variabile, Neocosmospora piperis and Neocucurbitaria cava.</title>
        <authorList>
            <person name="Hill R."/>
        </authorList>
    </citation>
    <scope>NUCLEOTIDE SEQUENCE</scope>
    <source>
        <strain evidence="1">IMI 360193</strain>
    </source>
</reference>
<dbReference type="OrthoDB" id="3794120at2759"/>
<keyword evidence="2" id="KW-1185">Reference proteome</keyword>
<sequence>MTPSKTNDGEQVAVIKNSMQQVITILYGDNLDSWISIHEQTLCKHSEKMMAVALRAAETREAHSKVDGWLEQMESITVLGEDLEQFEKLKLGVKLIPLALKICEHFPDTNYQNPISKAIRDTVDKQYTSGNLMPSAEKPKTLKEFKGFDSNKRLHLLNAEGLVEVAEEACTRLQKFKAAEKHLAKTSVINAWAQGRLTLRGASEKSVVSLVEWAYHGTLNYDSAEHLYDMWTLATRLQFDVLTEECMNRLYNSASTSLSNACSDGVPLRFLLGLPNEQNILDGTAQSDDVVSTVFHHVLKDKKPSEKLSELIVDALARGMDSELWMQVRAMVNLDTAHKLIDFMITYRDMKVEGNLDDSTLVKIETPQEDHRAQLKPLEVQQSALTG</sequence>
<evidence type="ECO:0000313" key="1">
    <source>
        <dbReference type="EMBL" id="KAJ4337073.1"/>
    </source>
</evidence>
<protein>
    <submittedName>
        <fullName evidence="1">Uncharacterized protein</fullName>
    </submittedName>
</protein>
<name>A0A9W8WZL1_9PLEO</name>
<dbReference type="Gene3D" id="3.30.710.10">
    <property type="entry name" value="Potassium Channel Kv1.1, Chain A"/>
    <property type="match status" value="1"/>
</dbReference>
<accession>A0A9W8WZL1</accession>
<dbReference type="AlphaFoldDB" id="A0A9W8WZL1"/>
<gene>
    <name evidence="1" type="ORF">N0V87_004926</name>
</gene>